<keyword evidence="7" id="KW-0645">Protease</keyword>
<feature type="active site" description="Proton acceptor" evidence="15">
    <location>
        <position position="317"/>
    </location>
</feature>
<evidence type="ECO:0000256" key="1">
    <source>
        <dbReference type="ARBA" id="ARBA00001268"/>
    </source>
</evidence>
<dbReference type="InterPro" id="IPR042097">
    <property type="entry name" value="Aminopeptidase_N-like_N_sf"/>
</dbReference>
<dbReference type="InterPro" id="IPR014782">
    <property type="entry name" value="Peptidase_M1_dom"/>
</dbReference>
<keyword evidence="6" id="KW-0963">Cytoplasm</keyword>
<comment type="catalytic activity">
    <reaction evidence="1">
        <text>an epoxide + H2O = an ethanediol</text>
        <dbReference type="Rhea" id="RHEA:19037"/>
        <dbReference type="ChEBI" id="CHEBI:15377"/>
        <dbReference type="ChEBI" id="CHEBI:32955"/>
        <dbReference type="ChEBI" id="CHEBI:140594"/>
        <dbReference type="EC" id="3.3.2.10"/>
    </reaction>
</comment>
<dbReference type="SUPFAM" id="SSF48371">
    <property type="entry name" value="ARM repeat"/>
    <property type="match status" value="1"/>
</dbReference>
<dbReference type="PRINTS" id="PR00756">
    <property type="entry name" value="ALADIPTASE"/>
</dbReference>
<dbReference type="InterPro" id="IPR034015">
    <property type="entry name" value="M1_LTA4H"/>
</dbReference>
<evidence type="ECO:0000256" key="2">
    <source>
        <dbReference type="ARBA" id="ARBA00002142"/>
    </source>
</evidence>
<evidence type="ECO:0000256" key="17">
    <source>
        <dbReference type="PIRSR" id="PIRSR634015-3"/>
    </source>
</evidence>
<dbReference type="FunFam" id="1.25.40.320:FF:000001">
    <property type="entry name" value="Leukotriene A(4) hydrolase"/>
    <property type="match status" value="1"/>
</dbReference>
<evidence type="ECO:0000256" key="12">
    <source>
        <dbReference type="ARBA" id="ARBA00030177"/>
    </source>
</evidence>
<dbReference type="InterPro" id="IPR001930">
    <property type="entry name" value="Peptidase_M1"/>
</dbReference>
<reference evidence="20 21" key="1">
    <citation type="submission" date="2016-10" db="EMBL/GenBank/DDBJ databases">
        <authorList>
            <person name="Cai Z."/>
        </authorList>
    </citation>
    <scope>NUCLEOTIDE SEQUENCE [LARGE SCALE GENOMIC DNA]</scope>
</reference>
<dbReference type="FunFam" id="3.30.2010.30:FF:000001">
    <property type="entry name" value="Leukotriene A(4) hydrolase"/>
    <property type="match status" value="1"/>
</dbReference>
<dbReference type="Proteomes" id="UP000256970">
    <property type="component" value="Unassembled WGS sequence"/>
</dbReference>
<feature type="domain" description="Peptidase M1 leukotriene A4 hydrolase/aminopeptidase C-terminal" evidence="19">
    <location>
        <begin position="484"/>
        <end position="636"/>
    </location>
</feature>
<evidence type="ECO:0000256" key="14">
    <source>
        <dbReference type="ARBA" id="ARBA00071930"/>
    </source>
</evidence>
<dbReference type="InterPro" id="IPR027268">
    <property type="entry name" value="Peptidase_M4/M1_CTD_sf"/>
</dbReference>
<dbReference type="PANTHER" id="PTHR45726">
    <property type="entry name" value="LEUKOTRIENE A-4 HYDROLASE"/>
    <property type="match status" value="1"/>
</dbReference>
<keyword evidence="21" id="KW-1185">Reference proteome</keyword>
<feature type="binding site" evidence="16">
    <location>
        <begin position="287"/>
        <end position="292"/>
    </location>
    <ligand>
        <name>a peptide</name>
        <dbReference type="ChEBI" id="CHEBI:60466"/>
    </ligand>
</feature>
<dbReference type="Gene3D" id="1.10.390.10">
    <property type="entry name" value="Neutral Protease Domain 2"/>
    <property type="match status" value="1"/>
</dbReference>
<dbReference type="GO" id="GO:0006508">
    <property type="term" value="P:proteolysis"/>
    <property type="evidence" value="ECO:0007669"/>
    <property type="project" value="UniProtKB-KW"/>
</dbReference>
<dbReference type="GO" id="GO:0008270">
    <property type="term" value="F:zinc ion binding"/>
    <property type="evidence" value="ECO:0007669"/>
    <property type="project" value="InterPro"/>
</dbReference>
<protein>
    <recommendedName>
        <fullName evidence="14">Leucine aminopeptidase</fullName>
        <ecNumber evidence="5">3.3.2.10</ecNumber>
    </recommendedName>
    <alternativeName>
        <fullName evidence="12">Epoxide hydrolase</fullName>
    </alternativeName>
    <alternativeName>
        <fullName evidence="13">Leukotriene A-4 hydrolase homolog</fullName>
    </alternativeName>
</protein>
<dbReference type="Pfam" id="PF09127">
    <property type="entry name" value="Leuk-A4-hydro_C"/>
    <property type="match status" value="1"/>
</dbReference>
<evidence type="ECO:0000256" key="7">
    <source>
        <dbReference type="ARBA" id="ARBA00022670"/>
    </source>
</evidence>
<name>A0A383WB82_TETOB</name>
<evidence type="ECO:0000256" key="16">
    <source>
        <dbReference type="PIRSR" id="PIRSR634015-2"/>
    </source>
</evidence>
<dbReference type="Gene3D" id="3.30.2010.30">
    <property type="match status" value="1"/>
</dbReference>
<dbReference type="InterPro" id="IPR038502">
    <property type="entry name" value="M1_LTA-4_hydro/amino_C_sf"/>
</dbReference>
<keyword evidence="8 17" id="KW-0479">Metal-binding</keyword>
<dbReference type="FunFam" id="1.10.390.10:FF:000003">
    <property type="entry name" value="Leukotriene A(4) hydrolase"/>
    <property type="match status" value="1"/>
</dbReference>
<evidence type="ECO:0000256" key="10">
    <source>
        <dbReference type="ARBA" id="ARBA00022833"/>
    </source>
</evidence>
<evidence type="ECO:0000256" key="13">
    <source>
        <dbReference type="ARBA" id="ARBA00031416"/>
    </source>
</evidence>
<dbReference type="SUPFAM" id="SSF55486">
    <property type="entry name" value="Metalloproteases ('zincins'), catalytic domain"/>
    <property type="match status" value="1"/>
</dbReference>
<feature type="binding site" evidence="17">
    <location>
        <position position="339"/>
    </location>
    <ligand>
        <name>Zn(2+)</name>
        <dbReference type="ChEBI" id="CHEBI:29105"/>
        <note>catalytic</note>
    </ligand>
</feature>
<keyword evidence="9" id="KW-0378">Hydrolase</keyword>
<feature type="region of interest" description="Disordered" evidence="18">
    <location>
        <begin position="178"/>
        <end position="204"/>
    </location>
</feature>
<feature type="active site" description="Proton donor" evidence="15">
    <location>
        <position position="405"/>
    </location>
</feature>
<dbReference type="GO" id="GO:0005829">
    <property type="term" value="C:cytosol"/>
    <property type="evidence" value="ECO:0007669"/>
    <property type="project" value="TreeGrafter"/>
</dbReference>
<dbReference type="Gene3D" id="2.60.40.1730">
    <property type="entry name" value="tricorn interacting facor f3 domain"/>
    <property type="match status" value="1"/>
</dbReference>
<dbReference type="Pfam" id="PF17900">
    <property type="entry name" value="Peptidase_M1_N"/>
    <property type="match status" value="1"/>
</dbReference>
<proteinExistence type="inferred from homology"/>
<gene>
    <name evidence="20" type="ORF">BQ4739_LOCUS14739</name>
</gene>
<organism evidence="20 21">
    <name type="scientific">Tetradesmus obliquus</name>
    <name type="common">Green alga</name>
    <name type="synonym">Acutodesmus obliquus</name>
    <dbReference type="NCBI Taxonomy" id="3088"/>
    <lineage>
        <taxon>Eukaryota</taxon>
        <taxon>Viridiplantae</taxon>
        <taxon>Chlorophyta</taxon>
        <taxon>core chlorophytes</taxon>
        <taxon>Chlorophyceae</taxon>
        <taxon>CS clade</taxon>
        <taxon>Sphaeropleales</taxon>
        <taxon>Scenedesmaceae</taxon>
        <taxon>Tetradesmus</taxon>
    </lineage>
</organism>
<evidence type="ECO:0000256" key="9">
    <source>
        <dbReference type="ARBA" id="ARBA00022801"/>
    </source>
</evidence>
<evidence type="ECO:0000313" key="21">
    <source>
        <dbReference type="Proteomes" id="UP000256970"/>
    </source>
</evidence>
<sequence length="640" mass="69002">MARPDHSSLSNSSEVVVRHSHFELDVNFDTKVIEGYAHLQVEAAADSPSQLLLDSRDLALHLVTLQPSGEALEFSMGEPHKALGTPLCISLPQGLAAGAKVELGIRFSCSPASTALQFLDPAQTAGGKQPYLFTQCQAIHARSLVPCQDTPAVKSSYSAAVRVPAGLTALMSAVPCDGPPQLPGGSTAPEGVPHLPAATGDSSSSSSRVFYFLQKVPVPSYLIALAVGELESRELSDRSRVWSEPSVVDAAAYEFADTAKFLETGEGLAGPYVWGRYDLLLLPPSFPYGGMENPCLTFVTPTLLAGDRSLTNVVAHEIAHSWSGNLVTNASWEHFWLNEGWTVFLERKIVGRLQGEASLQFYAAQGAASLADEVARLGKDHNFTRLVPDLSAGEDPDDAFSRVPYEKGFAFLYYLQELVGGPAAFEPFMAAYLQAFAFKTVDSSQFRAFFGQHFASNPAVASIDWETWLHAPGMPPVANSYDTSLASAAYELAVKWHTADVMGIGADAPAGVGPADIQGWSSAQMVAFLDKLGELRSLTPLAASMSRQLEKAYSLDAAKNCEIRCAWYKLAIEAGDEAVYPGVVELLSSQGRMKYLRPLYRALFKSKSGRPVALQTFEAVGDRYHPIAKKMVAADLQLRQ</sequence>
<dbReference type="InterPro" id="IPR045357">
    <property type="entry name" value="Aminopeptidase_N-like_N"/>
</dbReference>
<dbReference type="Gene3D" id="1.25.40.320">
    <property type="entry name" value="Peptidase M1, leukotriene A4 hydrolase/aminopeptidase C-terminal domain"/>
    <property type="match status" value="1"/>
</dbReference>
<dbReference type="PANTHER" id="PTHR45726:SF3">
    <property type="entry name" value="LEUKOTRIENE A-4 HYDROLASE"/>
    <property type="match status" value="1"/>
</dbReference>
<evidence type="ECO:0000313" key="20">
    <source>
        <dbReference type="EMBL" id="SZX74470.1"/>
    </source>
</evidence>
<feature type="binding site" evidence="16">
    <location>
        <begin position="592"/>
        <end position="594"/>
    </location>
    <ligand>
        <name>a peptide</name>
        <dbReference type="ChEBI" id="CHEBI:60466"/>
    </ligand>
</feature>
<evidence type="ECO:0000256" key="18">
    <source>
        <dbReference type="SAM" id="MobiDB-lite"/>
    </source>
</evidence>
<dbReference type="InterPro" id="IPR049980">
    <property type="entry name" value="LTA4H_cat"/>
</dbReference>
<comment type="subcellular location">
    <subcellularLocation>
        <location evidence="3">Cytoplasm</location>
    </subcellularLocation>
</comment>
<evidence type="ECO:0000256" key="15">
    <source>
        <dbReference type="PIRSR" id="PIRSR634015-1"/>
    </source>
</evidence>
<evidence type="ECO:0000259" key="19">
    <source>
        <dbReference type="SMART" id="SM01263"/>
    </source>
</evidence>
<evidence type="ECO:0000256" key="11">
    <source>
        <dbReference type="ARBA" id="ARBA00023049"/>
    </source>
</evidence>
<evidence type="ECO:0000256" key="6">
    <source>
        <dbReference type="ARBA" id="ARBA00022490"/>
    </source>
</evidence>
<keyword evidence="11" id="KW-0482">Metalloprotease</keyword>
<evidence type="ECO:0000256" key="4">
    <source>
        <dbReference type="ARBA" id="ARBA00010136"/>
    </source>
</evidence>
<comment type="similarity">
    <text evidence="4">Belongs to the peptidase M1 family.</text>
</comment>
<evidence type="ECO:0000256" key="8">
    <source>
        <dbReference type="ARBA" id="ARBA00022723"/>
    </source>
</evidence>
<feature type="binding site" evidence="16">
    <location>
        <begin position="135"/>
        <end position="137"/>
    </location>
    <ligand>
        <name>a peptide</name>
        <dbReference type="ChEBI" id="CHEBI:60466"/>
    </ligand>
</feature>
<dbReference type="EMBL" id="FNXT01001215">
    <property type="protein sequence ID" value="SZX74470.1"/>
    <property type="molecule type" value="Genomic_DNA"/>
</dbReference>
<dbReference type="EC" id="3.3.2.10" evidence="5"/>
<dbReference type="SMART" id="SM01263">
    <property type="entry name" value="Leuk-A4-hydro_C"/>
    <property type="match status" value="1"/>
</dbReference>
<dbReference type="InterPro" id="IPR016024">
    <property type="entry name" value="ARM-type_fold"/>
</dbReference>
<evidence type="ECO:0000256" key="3">
    <source>
        <dbReference type="ARBA" id="ARBA00004496"/>
    </source>
</evidence>
<dbReference type="CDD" id="cd09599">
    <property type="entry name" value="M1_LTA4H"/>
    <property type="match status" value="1"/>
</dbReference>
<dbReference type="SUPFAM" id="SSF63737">
    <property type="entry name" value="Leukotriene A4 hydrolase N-terminal domain"/>
    <property type="match status" value="1"/>
</dbReference>
<comment type="cofactor">
    <cofactor evidence="17">
        <name>Zn(2+)</name>
        <dbReference type="ChEBI" id="CHEBI:29105"/>
    </cofactor>
    <text evidence="17">Binds 1 zinc ion per subunit.</text>
</comment>
<dbReference type="InterPro" id="IPR015211">
    <property type="entry name" value="Peptidase_M1_C"/>
</dbReference>
<dbReference type="GO" id="GO:0004301">
    <property type="term" value="F:epoxide hydrolase activity"/>
    <property type="evidence" value="ECO:0007669"/>
    <property type="project" value="UniProtKB-EC"/>
</dbReference>
<dbReference type="Pfam" id="PF01433">
    <property type="entry name" value="Peptidase_M1"/>
    <property type="match status" value="1"/>
</dbReference>
<feature type="binding site" evidence="17">
    <location>
        <position position="320"/>
    </location>
    <ligand>
        <name>Zn(2+)</name>
        <dbReference type="ChEBI" id="CHEBI:29105"/>
        <note>catalytic</note>
    </ligand>
</feature>
<keyword evidence="10 17" id="KW-0862">Zinc</keyword>
<accession>A0A383WB82</accession>
<feature type="binding site" evidence="17">
    <location>
        <position position="316"/>
    </location>
    <ligand>
        <name>Zn(2+)</name>
        <dbReference type="ChEBI" id="CHEBI:29105"/>
        <note>catalytic</note>
    </ligand>
</feature>
<dbReference type="AlphaFoldDB" id="A0A383WB82"/>
<evidence type="ECO:0000256" key="5">
    <source>
        <dbReference type="ARBA" id="ARBA00013006"/>
    </source>
</evidence>
<comment type="function">
    <text evidence="2">Aminopeptidase that preferentially cleaves di- and tripeptides. Also has low epoxide hydrolase activity (in vitro). Can hydrolyze the epoxide leukotriene LTA(4) but it forms preferentially 5,6-dihydroxy-7,9,11,14-eicosatetraenoic acid rather than the cytokine leukotriene B(4) as the product compared to the homologous mammalian enzyme (in vitro).</text>
</comment>
<dbReference type="STRING" id="3088.A0A383WB82"/>
<dbReference type="GO" id="GO:0070006">
    <property type="term" value="F:metalloaminopeptidase activity"/>
    <property type="evidence" value="ECO:0007669"/>
    <property type="project" value="UniProtKB-ARBA"/>
</dbReference>